<feature type="domain" description="Heterokaryon incompatibility" evidence="2">
    <location>
        <begin position="243"/>
        <end position="387"/>
    </location>
</feature>
<gene>
    <name evidence="3" type="ORF">D0868_09770</name>
</gene>
<dbReference type="Pfam" id="PF06985">
    <property type="entry name" value="HET"/>
    <property type="match status" value="1"/>
</dbReference>
<dbReference type="VEuPathDB" id="FungiDB:BTJ68_13852"/>
<dbReference type="AlphaFoldDB" id="A0A3M6Y8B3"/>
<reference evidence="3 4" key="1">
    <citation type="journal article" date="2018" name="BMC Genomics">
        <title>Genomic evidence for intraspecific hybridization in a clonal and extremely halotolerant yeast.</title>
        <authorList>
            <person name="Gostincar C."/>
            <person name="Stajich J.E."/>
            <person name="Zupancic J."/>
            <person name="Zalar P."/>
            <person name="Gunde-Cimerman N."/>
        </authorList>
    </citation>
    <scope>NUCLEOTIDE SEQUENCE [LARGE SCALE GENOMIC DNA]</scope>
    <source>
        <strain evidence="3 4">EXF-6654</strain>
    </source>
</reference>
<evidence type="ECO:0000259" key="2">
    <source>
        <dbReference type="Pfam" id="PF06985"/>
    </source>
</evidence>
<sequence length="711" mass="79583">MDKEPQESSIAASFFAKRHQSFAISDKSLSCDEIGCTWRGCRHHDHFWDPELTSRQGVVSYQRLVDESQLGGGSAGSFDGGCACCQMLRDLVENICGCTLASYKSCVQQVHACIELWIWTYGGDGREFDLQARWVCGGKYLDFRRQRGLLGANSPLEFMKIVSPSSSSSLLTPEPDGQTHRDDICSNVDLPRCRSWLNDCNRNHNGCARSEEPPALPSRLLLATKGKVVLQETAKLPTSVVLYIALSYCWGGKDPAKTLRSNFQVRVKGISIAALPRTYRETIYLARQLGINHIWIDALCIVQDDNEDWQRESSRMAEIYSGAYIVFVAAAASNVEGGLDPSVNFHEWRHLTEHQVKAGSMWVRYKSHNLGVCDLLPISTRAWAYQERQLANRCLMFGESEVAWECMQGCRCQCCAAQTVVPRQQPHLLPSVLPGTTGRRFASSQEAYEFWSSAVYKFSDMQLTRPTDRLPAISAIASVIQAETGDQYLAGFWRRGLLIQLTWRPYDLGSMDPPYDVYVAPSWSWASLPSNVSIPVAGQPEEACAEAAEILHVHCEPVNICSPLSAVHQGILTLRGLCVWVNVSRWPSAAPHDKLSIISDKFDFDVMLALDNCLQAGDPIQDPSPKRPSETHAMQRTTVEKHEEPDPPVKLLYLTGDDFLMLLPSRHESDKHVRVGQFSLSLDLVNRDEANKINVRQQLFRAASWELVVVI</sequence>
<proteinExistence type="predicted"/>
<name>A0A3M6Y8B3_HORWE</name>
<protein>
    <recommendedName>
        <fullName evidence="2">Heterokaryon incompatibility domain-containing protein</fullName>
    </recommendedName>
</protein>
<evidence type="ECO:0000313" key="4">
    <source>
        <dbReference type="Proteomes" id="UP000282582"/>
    </source>
</evidence>
<feature type="region of interest" description="Disordered" evidence="1">
    <location>
        <begin position="617"/>
        <end position="645"/>
    </location>
</feature>
<accession>A0A3M6Y8B3</accession>
<dbReference type="PANTHER" id="PTHR33112">
    <property type="entry name" value="DOMAIN PROTEIN, PUTATIVE-RELATED"/>
    <property type="match status" value="1"/>
</dbReference>
<organism evidence="3 4">
    <name type="scientific">Hortaea werneckii</name>
    <name type="common">Black yeast</name>
    <name type="synonym">Cladosporium werneckii</name>
    <dbReference type="NCBI Taxonomy" id="91943"/>
    <lineage>
        <taxon>Eukaryota</taxon>
        <taxon>Fungi</taxon>
        <taxon>Dikarya</taxon>
        <taxon>Ascomycota</taxon>
        <taxon>Pezizomycotina</taxon>
        <taxon>Dothideomycetes</taxon>
        <taxon>Dothideomycetidae</taxon>
        <taxon>Mycosphaerellales</taxon>
        <taxon>Teratosphaeriaceae</taxon>
        <taxon>Hortaea</taxon>
    </lineage>
</organism>
<evidence type="ECO:0000256" key="1">
    <source>
        <dbReference type="SAM" id="MobiDB-lite"/>
    </source>
</evidence>
<comment type="caution">
    <text evidence="3">The sequence shown here is derived from an EMBL/GenBank/DDBJ whole genome shotgun (WGS) entry which is preliminary data.</text>
</comment>
<dbReference type="InterPro" id="IPR010730">
    <property type="entry name" value="HET"/>
</dbReference>
<evidence type="ECO:0000313" key="3">
    <source>
        <dbReference type="EMBL" id="RMX99010.1"/>
    </source>
</evidence>
<dbReference type="EMBL" id="QWIK01000957">
    <property type="protein sequence ID" value="RMX99010.1"/>
    <property type="molecule type" value="Genomic_DNA"/>
</dbReference>
<dbReference type="Proteomes" id="UP000282582">
    <property type="component" value="Unassembled WGS sequence"/>
</dbReference>
<dbReference type="PANTHER" id="PTHR33112:SF16">
    <property type="entry name" value="HETEROKARYON INCOMPATIBILITY DOMAIN-CONTAINING PROTEIN"/>
    <property type="match status" value="1"/>
</dbReference>